<feature type="compositionally biased region" description="Basic residues" evidence="9">
    <location>
        <begin position="1696"/>
        <end position="1705"/>
    </location>
</feature>
<evidence type="ECO:0000313" key="11">
    <source>
        <dbReference type="EMBL" id="KNC22831.1"/>
    </source>
</evidence>
<dbReference type="GO" id="GO:0004674">
    <property type="term" value="F:protein serine/threonine kinase activity"/>
    <property type="evidence" value="ECO:0007669"/>
    <property type="project" value="UniProtKB-KW"/>
</dbReference>
<keyword evidence="12" id="KW-1185">Reference proteome</keyword>
<comment type="caution">
    <text evidence="11">The sequence shown here is derived from an EMBL/GenBank/DDBJ whole genome shotgun (WGS) entry which is preliminary data.</text>
</comment>
<feature type="compositionally biased region" description="Polar residues" evidence="9">
    <location>
        <begin position="554"/>
        <end position="563"/>
    </location>
</feature>
<evidence type="ECO:0000256" key="2">
    <source>
        <dbReference type="ARBA" id="ARBA00022527"/>
    </source>
</evidence>
<sequence>MKKIFSKFDKNEKLESHHHNVSSSKETNSSFVGKVFTVGRVTVTIEDVLAEGGFAMVFLAKANTGNAKYALKRMYVNNEHDLNVAKREIQIASNLSGHKNIIGYVDSSITPTGNGVCEVLLLMPYCKHHMLAMMNARLQVGFTEQEVMTIFCDIAEAVSRLHYCQTPIIHRDLKVENILQNDAGNFVLCDFGSATAKILNPQQHGVTVVEEEIQKYTTLSYRAPEMVDLYGGKSITTKADIWALGCLLYKLCFFNLPFGESTLAIQNGTFSIPDNSKYSKGMHQLIKFMLEPDADKRPNIWQVCEVAFRLAGKENPVQNLHKSPPVNFDQLAVPPFESEAKRILSAAAAAAKAAKPQTVGIVESGTSVAPRQRPKGSSAAIPQKSLGLGLPPSPSPRNNITSPQPQQPVVEQFQAIFPAITPTIPPPPAPAQTSTNTVQPQTQTEASTEVPSTTAAVAALKQTKNTAAPEILNSLFESSVYPDPFSETSPTPQLQTVETAGTTEEVLKSTTTDITSLDSTTATTVTATTTIAAVGVGSNGSGGDNAIAQLLSPPKSTHTSNASGHRRNVSDTSAFNKTFANETSQFLAPYDQSVKSRSGNSSTGSGGGGDTGLTSNNYGGSNPGLFAPPATQSSVSNAELTTTQTSQMSRAGMGIGVGDTIAARVDTWNPFEEQPFGQMTEDHIFEAEFDKIRQRGSQGSITAKSASTTSTLTPTETNYMAATPGSVNSNTSQTASTSLPPPNSAAAAVNAAAIAPSIPEDPFGSAPFSLPPGLREKAASLRKTGAKYFMGNNNSSITTTTTATINPNSLIGAAYCGGGGTTSSTSSKWLLSPTLEVSSEEKTSLINNLKTDSEGGCVGDGGSGLLQDQDDALVSLSGASVALASGGFVKLPLEDRNKYEKLRSNDQPTSDDSDSEFFQEDYSAGITTSKKAIFKQIVTNNIPDTIHKIQQAAYHKVDKTQIKVPIVKKLREKTTTKRPSSAAHQVAQQVNAALEKHEKQQQQAAEIAAAVAAADEANKDNEDADSIGSASDLRAEDDDYFDENQMNSVLRSNAKLKRPDMDGISESVKTCNSSAYHAECESVTTHEDDISRVVVKVRMRKKDRIAALQAAYNEGNAVTASNVASKLACEENELSPTSSEFINKLGDKPLLLDDELAYNSGDSTDSNKTSSSDEPIPHNPLDADDNTKKPIQTEPEEELDVFAMAPFKMPEGLPLKTSSRKKSLEADRVKPALNPTAEIWTSTPVKNIKTTFSDFHMTTPTVPTAGAATLTSSQTIENLTPLHTVLDEFNEPVFNPFVNPIKPKPQQQKQQLHHQQQLQTNDKVTNSQHIQSSSNYGMVTVISSNVSETSAPKIATAVSATTTAATEQRDLFDSEPFPQVISKCINNIKPDIVSCQKGYKNHNIVQVKTTASTSTTYTTPTIQHESRPQLVTVNHSIIINKTPEPTFSTPPQQQIPINKFASHQKTNVNVNVTPLATYVNVPSLPTSCVLSGSATKIPKTQNVNVIIPPPNASARTKQIVDLNTPSNSQVMQISLNAPGKTTTNLPAANVTGQAIPPHLCASPGSEQSMFPIADNAFVQISQERCSDFTPDDEEEPVVLHAKHNADMDSAKTSVSSTSLSIANTPAVAAPATKHKEKKSHLGVRTLPAKLSQKVKGNSYKKVSSDNHHQQLSSTNTGLTTSALGSSSSSLSMCPPKQKHQRSKYKSHTDEFDDEEDYENMLSSSNTATNNSNTTQTQKHSKSFSGKSFGNSSFQSNSIKNSVKTGFSNMSFEDFPSDQEMDGGGRMSQAPQALPFEKRIKPVTKQSLKQEFKQILQKVLKSSSKSICRGRCLHQNHSVYRDVTSKKLFPSLSHKTNSMIILAVFYIPLLTKQFQNQTKADFRIFQIMDKKKKKEALKYTKSTMLKNKHKTNKQNT</sequence>
<evidence type="ECO:0000259" key="10">
    <source>
        <dbReference type="PROSITE" id="PS50011"/>
    </source>
</evidence>
<keyword evidence="3" id="KW-0808">Transferase</keyword>
<dbReference type="SMART" id="SM00220">
    <property type="entry name" value="S_TKc"/>
    <property type="match status" value="1"/>
</dbReference>
<dbReference type="CDD" id="cd14037">
    <property type="entry name" value="STKc_NAK_like"/>
    <property type="match status" value="1"/>
</dbReference>
<feature type="compositionally biased region" description="Low complexity" evidence="9">
    <location>
        <begin position="1304"/>
        <end position="1319"/>
    </location>
</feature>
<comment type="catalytic activity">
    <reaction evidence="8">
        <text>L-seryl-[protein] + ATP = O-phospho-L-seryl-[protein] + ADP + H(+)</text>
        <dbReference type="Rhea" id="RHEA:17989"/>
        <dbReference type="Rhea" id="RHEA-COMP:9863"/>
        <dbReference type="Rhea" id="RHEA-COMP:11604"/>
        <dbReference type="ChEBI" id="CHEBI:15378"/>
        <dbReference type="ChEBI" id="CHEBI:29999"/>
        <dbReference type="ChEBI" id="CHEBI:30616"/>
        <dbReference type="ChEBI" id="CHEBI:83421"/>
        <dbReference type="ChEBI" id="CHEBI:456216"/>
        <dbReference type="EC" id="2.7.11.1"/>
    </reaction>
</comment>
<feature type="compositionally biased region" description="Polar residues" evidence="9">
    <location>
        <begin position="630"/>
        <end position="647"/>
    </location>
</feature>
<evidence type="ECO:0000256" key="3">
    <source>
        <dbReference type="ARBA" id="ARBA00022679"/>
    </source>
</evidence>
<dbReference type="STRING" id="7375.A0A0L0BS30"/>
<dbReference type="PANTHER" id="PTHR22967:SF57">
    <property type="entry name" value="AUXILIN, ISOFORM A-RELATED"/>
    <property type="match status" value="1"/>
</dbReference>
<feature type="region of interest" description="Disordered" evidence="9">
    <location>
        <begin position="1625"/>
        <end position="1754"/>
    </location>
</feature>
<feature type="compositionally biased region" description="Low complexity" evidence="9">
    <location>
        <begin position="1671"/>
        <end position="1691"/>
    </location>
</feature>
<proteinExistence type="predicted"/>
<evidence type="ECO:0000256" key="1">
    <source>
        <dbReference type="ARBA" id="ARBA00012513"/>
    </source>
</evidence>
<dbReference type="OrthoDB" id="2018507at2759"/>
<feature type="region of interest" description="Disordered" evidence="9">
    <location>
        <begin position="420"/>
        <end position="453"/>
    </location>
</feature>
<dbReference type="InterPro" id="IPR011009">
    <property type="entry name" value="Kinase-like_dom_sf"/>
</dbReference>
<dbReference type="GO" id="GO:0005737">
    <property type="term" value="C:cytoplasm"/>
    <property type="evidence" value="ECO:0007669"/>
    <property type="project" value="TreeGrafter"/>
</dbReference>
<dbReference type="GO" id="GO:0035612">
    <property type="term" value="F:AP-2 adaptor complex binding"/>
    <property type="evidence" value="ECO:0007669"/>
    <property type="project" value="TreeGrafter"/>
</dbReference>
<accession>A0A0L0BS30</accession>
<dbReference type="GO" id="GO:0045747">
    <property type="term" value="P:positive regulation of Notch signaling pathway"/>
    <property type="evidence" value="ECO:0007669"/>
    <property type="project" value="TreeGrafter"/>
</dbReference>
<feature type="compositionally biased region" description="Low complexity" evidence="9">
    <location>
        <begin position="1742"/>
        <end position="1754"/>
    </location>
</feature>
<evidence type="ECO:0000256" key="6">
    <source>
        <dbReference type="ARBA" id="ARBA00022840"/>
    </source>
</evidence>
<keyword evidence="2" id="KW-0723">Serine/threonine-protein kinase</keyword>
<keyword evidence="4" id="KW-0547">Nucleotide-binding</keyword>
<feature type="compositionally biased region" description="Basic residues" evidence="9">
    <location>
        <begin position="1632"/>
        <end position="1641"/>
    </location>
</feature>
<feature type="compositionally biased region" description="Polar residues" evidence="9">
    <location>
        <begin position="1320"/>
        <end position="1330"/>
    </location>
</feature>
<feature type="region of interest" description="Disordered" evidence="9">
    <location>
        <begin position="590"/>
        <end position="647"/>
    </location>
</feature>
<feature type="region of interest" description="Disordered" evidence="9">
    <location>
        <begin position="1156"/>
        <end position="1189"/>
    </location>
</feature>
<dbReference type="EMBL" id="JRES01001454">
    <property type="protein sequence ID" value="KNC22831.1"/>
    <property type="molecule type" value="Genomic_DNA"/>
</dbReference>
<feature type="compositionally biased region" description="Low complexity" evidence="9">
    <location>
        <begin position="593"/>
        <end position="603"/>
    </location>
</feature>
<dbReference type="GO" id="GO:2000369">
    <property type="term" value="P:regulation of clathrin-dependent endocytosis"/>
    <property type="evidence" value="ECO:0007669"/>
    <property type="project" value="TreeGrafter"/>
</dbReference>
<feature type="compositionally biased region" description="Low complexity" evidence="9">
    <location>
        <begin position="1159"/>
        <end position="1173"/>
    </location>
</feature>
<evidence type="ECO:0000256" key="9">
    <source>
        <dbReference type="SAM" id="MobiDB-lite"/>
    </source>
</evidence>
<gene>
    <name evidence="11" type="ORF">FF38_08069</name>
</gene>
<evidence type="ECO:0000256" key="5">
    <source>
        <dbReference type="ARBA" id="ARBA00022777"/>
    </source>
</evidence>
<feature type="region of interest" description="Disordered" evidence="9">
    <location>
        <begin position="545"/>
        <end position="574"/>
    </location>
</feature>
<name>A0A0L0BS30_LUCCU</name>
<feature type="region of interest" description="Disordered" evidence="9">
    <location>
        <begin position="365"/>
        <end position="405"/>
    </location>
</feature>
<feature type="domain" description="Protein kinase" evidence="10">
    <location>
        <begin position="43"/>
        <end position="309"/>
    </location>
</feature>
<feature type="compositionally biased region" description="Low complexity" evidence="9">
    <location>
        <begin position="982"/>
        <end position="993"/>
    </location>
</feature>
<dbReference type="SUPFAM" id="SSF56112">
    <property type="entry name" value="Protein kinase-like (PK-like)"/>
    <property type="match status" value="1"/>
</dbReference>
<feature type="region of interest" description="Disordered" evidence="9">
    <location>
        <begin position="972"/>
        <end position="1008"/>
    </location>
</feature>
<dbReference type="PANTHER" id="PTHR22967">
    <property type="entry name" value="SERINE/THREONINE PROTEIN KINASE"/>
    <property type="match status" value="1"/>
</dbReference>
<feature type="compositionally biased region" description="Low complexity" evidence="9">
    <location>
        <begin position="1722"/>
        <end position="1734"/>
    </location>
</feature>
<dbReference type="GO" id="GO:0005524">
    <property type="term" value="F:ATP binding"/>
    <property type="evidence" value="ECO:0007669"/>
    <property type="project" value="UniProtKB-KW"/>
</dbReference>
<reference evidence="11 12" key="1">
    <citation type="journal article" date="2015" name="Nat. Commun.">
        <title>Lucilia cuprina genome unlocks parasitic fly biology to underpin future interventions.</title>
        <authorList>
            <person name="Anstead C.A."/>
            <person name="Korhonen P.K."/>
            <person name="Young N.D."/>
            <person name="Hall R.S."/>
            <person name="Jex A.R."/>
            <person name="Murali S.C."/>
            <person name="Hughes D.S."/>
            <person name="Lee S.F."/>
            <person name="Perry T."/>
            <person name="Stroehlein A.J."/>
            <person name="Ansell B.R."/>
            <person name="Breugelmans B."/>
            <person name="Hofmann A."/>
            <person name="Qu J."/>
            <person name="Dugan S."/>
            <person name="Lee S.L."/>
            <person name="Chao H."/>
            <person name="Dinh H."/>
            <person name="Han Y."/>
            <person name="Doddapaneni H.V."/>
            <person name="Worley K.C."/>
            <person name="Muzny D.M."/>
            <person name="Ioannidis P."/>
            <person name="Waterhouse R.M."/>
            <person name="Zdobnov E.M."/>
            <person name="James P.J."/>
            <person name="Bagnall N.H."/>
            <person name="Kotze A.C."/>
            <person name="Gibbs R.A."/>
            <person name="Richards S."/>
            <person name="Batterham P."/>
            <person name="Gasser R.B."/>
        </authorList>
    </citation>
    <scope>NUCLEOTIDE SEQUENCE [LARGE SCALE GENOMIC DNA]</scope>
    <source>
        <strain evidence="11 12">LS</strain>
        <tissue evidence="11">Full body</tissue>
    </source>
</reference>
<dbReference type="Pfam" id="PF00069">
    <property type="entry name" value="Pkinase"/>
    <property type="match status" value="1"/>
</dbReference>
<dbReference type="InterPro" id="IPR000719">
    <property type="entry name" value="Prot_kinase_dom"/>
</dbReference>
<keyword evidence="5" id="KW-0418">Kinase</keyword>
<feature type="compositionally biased region" description="Polar residues" evidence="9">
    <location>
        <begin position="432"/>
        <end position="453"/>
    </location>
</feature>
<dbReference type="Proteomes" id="UP000037069">
    <property type="component" value="Unassembled WGS sequence"/>
</dbReference>
<dbReference type="EC" id="2.7.11.1" evidence="1"/>
<protein>
    <recommendedName>
        <fullName evidence="1">non-specific serine/threonine protein kinase</fullName>
        <ecNumber evidence="1">2.7.11.1</ecNumber>
    </recommendedName>
</protein>
<evidence type="ECO:0000256" key="4">
    <source>
        <dbReference type="ARBA" id="ARBA00022741"/>
    </source>
</evidence>
<evidence type="ECO:0000313" key="12">
    <source>
        <dbReference type="Proteomes" id="UP000037069"/>
    </source>
</evidence>
<evidence type="ECO:0000256" key="7">
    <source>
        <dbReference type="ARBA" id="ARBA00047899"/>
    </source>
</evidence>
<feature type="region of interest" description="Disordered" evidence="9">
    <location>
        <begin position="1299"/>
        <end position="1330"/>
    </location>
</feature>
<keyword evidence="6" id="KW-0067">ATP-binding</keyword>
<dbReference type="PROSITE" id="PS50011">
    <property type="entry name" value="PROTEIN_KINASE_DOM"/>
    <property type="match status" value="1"/>
</dbReference>
<dbReference type="OMA" id="EPVFNPF"/>
<evidence type="ECO:0000256" key="8">
    <source>
        <dbReference type="ARBA" id="ARBA00048679"/>
    </source>
</evidence>
<comment type="catalytic activity">
    <reaction evidence="7">
        <text>L-threonyl-[protein] + ATP = O-phospho-L-threonyl-[protein] + ADP + H(+)</text>
        <dbReference type="Rhea" id="RHEA:46608"/>
        <dbReference type="Rhea" id="RHEA-COMP:11060"/>
        <dbReference type="Rhea" id="RHEA-COMP:11605"/>
        <dbReference type="ChEBI" id="CHEBI:15378"/>
        <dbReference type="ChEBI" id="CHEBI:30013"/>
        <dbReference type="ChEBI" id="CHEBI:30616"/>
        <dbReference type="ChEBI" id="CHEBI:61977"/>
        <dbReference type="ChEBI" id="CHEBI:456216"/>
        <dbReference type="EC" id="2.7.11.1"/>
    </reaction>
</comment>
<organism evidence="11 12">
    <name type="scientific">Lucilia cuprina</name>
    <name type="common">Green bottle fly</name>
    <name type="synonym">Australian sheep blowfly</name>
    <dbReference type="NCBI Taxonomy" id="7375"/>
    <lineage>
        <taxon>Eukaryota</taxon>
        <taxon>Metazoa</taxon>
        <taxon>Ecdysozoa</taxon>
        <taxon>Arthropoda</taxon>
        <taxon>Hexapoda</taxon>
        <taxon>Insecta</taxon>
        <taxon>Pterygota</taxon>
        <taxon>Neoptera</taxon>
        <taxon>Endopterygota</taxon>
        <taxon>Diptera</taxon>
        <taxon>Brachycera</taxon>
        <taxon>Muscomorpha</taxon>
        <taxon>Oestroidea</taxon>
        <taxon>Calliphoridae</taxon>
        <taxon>Luciliinae</taxon>
        <taxon>Lucilia</taxon>
    </lineage>
</organism>
<dbReference type="Gene3D" id="1.10.510.10">
    <property type="entry name" value="Transferase(Phosphotransferase) domain 1"/>
    <property type="match status" value="1"/>
</dbReference>